<dbReference type="PANTHER" id="PTHR30615">
    <property type="entry name" value="UNCHARACTERIZED PROTEIN YJBQ-RELATED"/>
    <property type="match status" value="1"/>
</dbReference>
<gene>
    <name evidence="3" type="ORF">GGQ86_003208</name>
    <name evidence="2" type="ORF">XFLAVUS301_29270</name>
</gene>
<comment type="similarity">
    <text evidence="1">Belongs to the UPF0047 family.</text>
</comment>
<dbReference type="Pfam" id="PF01894">
    <property type="entry name" value="YjbQ"/>
    <property type="match status" value="1"/>
</dbReference>
<proteinExistence type="inferred from homology"/>
<dbReference type="PIRSF" id="PIRSF004681">
    <property type="entry name" value="UCP004681"/>
    <property type="match status" value="1"/>
</dbReference>
<keyword evidence="5" id="KW-1185">Reference proteome</keyword>
<dbReference type="PROSITE" id="PS01314">
    <property type="entry name" value="UPF0047"/>
    <property type="match status" value="1"/>
</dbReference>
<dbReference type="EMBL" id="BSDO01000004">
    <property type="protein sequence ID" value="GLI23253.1"/>
    <property type="molecule type" value="Genomic_DNA"/>
</dbReference>
<evidence type="ECO:0000313" key="5">
    <source>
        <dbReference type="Proteomes" id="UP001245370"/>
    </source>
</evidence>
<accession>A0A9W6FMS7</accession>
<dbReference type="Proteomes" id="UP001245370">
    <property type="component" value="Unassembled WGS sequence"/>
</dbReference>
<dbReference type="InterPro" id="IPR001602">
    <property type="entry name" value="UPF0047_YjbQ-like"/>
</dbReference>
<dbReference type="InterPro" id="IPR035917">
    <property type="entry name" value="YjbQ-like_sf"/>
</dbReference>
<evidence type="ECO:0000313" key="2">
    <source>
        <dbReference type="EMBL" id="GLI23253.1"/>
    </source>
</evidence>
<dbReference type="GeneID" id="95763714"/>
<protein>
    <submittedName>
        <fullName evidence="3">Secondary thiamine-phosphate synthase enzyme</fullName>
    </submittedName>
</protein>
<dbReference type="NCBIfam" id="TIGR00149">
    <property type="entry name" value="TIGR00149_YjbQ"/>
    <property type="match status" value="1"/>
</dbReference>
<dbReference type="Gene3D" id="2.60.120.460">
    <property type="entry name" value="YjbQ-like"/>
    <property type="match status" value="1"/>
</dbReference>
<reference evidence="3 5" key="2">
    <citation type="submission" date="2023-07" db="EMBL/GenBank/DDBJ databases">
        <title>Genomic Encyclopedia of Type Strains, Phase IV (KMG-IV): sequencing the most valuable type-strain genomes for metagenomic binning, comparative biology and taxonomic classification.</title>
        <authorList>
            <person name="Goeker M."/>
        </authorList>
    </citation>
    <scope>NUCLEOTIDE SEQUENCE [LARGE SCALE GENOMIC DNA]</scope>
    <source>
        <strain evidence="3 5">DSM 338</strain>
    </source>
</reference>
<dbReference type="RefSeq" id="WP_281808124.1">
    <property type="nucleotide sequence ID" value="NZ_BSDO01000004.1"/>
</dbReference>
<dbReference type="EMBL" id="JAVDPY010000005">
    <property type="protein sequence ID" value="MDR6334726.1"/>
    <property type="molecule type" value="Genomic_DNA"/>
</dbReference>
<evidence type="ECO:0000256" key="1">
    <source>
        <dbReference type="ARBA" id="ARBA00005534"/>
    </source>
</evidence>
<name>A0A9W6FMS7_XANFL</name>
<dbReference type="Proteomes" id="UP001144397">
    <property type="component" value="Unassembled WGS sequence"/>
</dbReference>
<evidence type="ECO:0000313" key="3">
    <source>
        <dbReference type="EMBL" id="MDR6334726.1"/>
    </source>
</evidence>
<reference evidence="2" key="1">
    <citation type="submission" date="2022-12" db="EMBL/GenBank/DDBJ databases">
        <title>Reference genome sequencing for broad-spectrum identification of bacterial and archaeal isolates by mass spectrometry.</title>
        <authorList>
            <person name="Sekiguchi Y."/>
            <person name="Tourlousse D.M."/>
        </authorList>
    </citation>
    <scope>NUCLEOTIDE SEQUENCE</scope>
    <source>
        <strain evidence="2">301</strain>
    </source>
</reference>
<evidence type="ECO:0000313" key="4">
    <source>
        <dbReference type="Proteomes" id="UP001144397"/>
    </source>
</evidence>
<dbReference type="SUPFAM" id="SSF111038">
    <property type="entry name" value="YjbQ-like"/>
    <property type="match status" value="1"/>
</dbReference>
<organism evidence="2 4">
    <name type="scientific">Xanthobacter flavus</name>
    <dbReference type="NCBI Taxonomy" id="281"/>
    <lineage>
        <taxon>Bacteria</taxon>
        <taxon>Pseudomonadati</taxon>
        <taxon>Pseudomonadota</taxon>
        <taxon>Alphaproteobacteria</taxon>
        <taxon>Hyphomicrobiales</taxon>
        <taxon>Xanthobacteraceae</taxon>
        <taxon>Xanthobacter</taxon>
    </lineage>
</organism>
<sequence length="157" mass="17176">MARTSRTPARLSGAVRHAEATLAVETPGEGFTDITREATAFLSEISAGDGVLTVFCRHTSASLTIQENADPDVQTDLITALRTLAPRNFRWVHDTEGPDDMPAHVRTMLSDSSLSIPVRGGRPGLGTWQGIYLVEHRERPHRREVVLTFTGTLGQFP</sequence>
<dbReference type="PANTHER" id="PTHR30615:SF8">
    <property type="entry name" value="UPF0047 PROTEIN C4A8.02C"/>
    <property type="match status" value="1"/>
</dbReference>
<dbReference type="AlphaFoldDB" id="A0A9W6FMS7"/>
<comment type="caution">
    <text evidence="2">The sequence shown here is derived from an EMBL/GenBank/DDBJ whole genome shotgun (WGS) entry which is preliminary data.</text>
</comment>